<reference evidence="1 2" key="1">
    <citation type="journal article" date="2014" name="Int. J. Syst. Evol. Microbiol.">
        <title>Complete genome sequence of Corynebacterium casei LMG S-19264T (=DSM 44701T), isolated from a smear-ripened cheese.</title>
        <authorList>
            <consortium name="US DOE Joint Genome Institute (JGI-PGF)"/>
            <person name="Walter F."/>
            <person name="Albersmeier A."/>
            <person name="Kalinowski J."/>
            <person name="Ruckert C."/>
        </authorList>
    </citation>
    <scope>NUCLEOTIDE SEQUENCE [LARGE SCALE GENOMIC DNA]</scope>
    <source>
        <strain evidence="1 2">CGMCC 4.7215</strain>
    </source>
</reference>
<evidence type="ECO:0000313" key="1">
    <source>
        <dbReference type="EMBL" id="MFC7125226.1"/>
    </source>
</evidence>
<sequence length="201" mass="20471">MKMNRRNVLTGLGGLAIGGGALVGSGAFTSVEAERDVEVNVLVENEIGDSEEVADVLVNVGGYETVAADDGTTTSTDGTDFFPSSGTSTYSSPSYGEDYVSLIDNDVTLVFGHSGSELVPNATTSYDNLFALVNSAGSQTTGSHSLSFGNGGFTEPNTGVSFQSPPSGVQIGATSAQEFDVDVTADGADDTSTGELVITIQ</sequence>
<dbReference type="RefSeq" id="WP_267636225.1">
    <property type="nucleotide sequence ID" value="NZ_JAODIY010000004.1"/>
</dbReference>
<dbReference type="Proteomes" id="UP001596414">
    <property type="component" value="Unassembled WGS sequence"/>
</dbReference>
<organism evidence="1 2">
    <name type="scientific">Halovenus rubra</name>
    <dbReference type="NCBI Taxonomy" id="869890"/>
    <lineage>
        <taxon>Archaea</taxon>
        <taxon>Methanobacteriati</taxon>
        <taxon>Methanobacteriota</taxon>
        <taxon>Stenosarchaea group</taxon>
        <taxon>Halobacteria</taxon>
        <taxon>Halobacteriales</taxon>
        <taxon>Haloarculaceae</taxon>
        <taxon>Halovenus</taxon>
    </lineage>
</organism>
<dbReference type="EMBL" id="JBHSZQ010000004">
    <property type="protein sequence ID" value="MFC7125226.1"/>
    <property type="molecule type" value="Genomic_DNA"/>
</dbReference>
<name>A0ABD5X5Y8_9EURY</name>
<accession>A0ABD5X5Y8</accession>
<evidence type="ECO:0000313" key="2">
    <source>
        <dbReference type="Proteomes" id="UP001596414"/>
    </source>
</evidence>
<dbReference type="InterPro" id="IPR006311">
    <property type="entry name" value="TAT_signal"/>
</dbReference>
<comment type="caution">
    <text evidence="1">The sequence shown here is derived from an EMBL/GenBank/DDBJ whole genome shotgun (WGS) entry which is preliminary data.</text>
</comment>
<proteinExistence type="predicted"/>
<gene>
    <name evidence="1" type="ORF">ACFQJ7_04120</name>
</gene>
<dbReference type="AlphaFoldDB" id="A0ABD5X5Y8"/>
<dbReference type="PROSITE" id="PS51318">
    <property type="entry name" value="TAT"/>
    <property type="match status" value="1"/>
</dbReference>
<protein>
    <submittedName>
        <fullName evidence="1">Uncharacterized protein</fullName>
    </submittedName>
</protein>